<dbReference type="GO" id="GO:0006364">
    <property type="term" value="P:rRNA processing"/>
    <property type="evidence" value="ECO:0007669"/>
    <property type="project" value="InterPro"/>
</dbReference>
<keyword evidence="7" id="KW-0539">Nucleus</keyword>
<accession>A0AAW0P8Y8</accession>
<feature type="domain" description="Exonuclease" evidence="9">
    <location>
        <begin position="201"/>
        <end position="362"/>
    </location>
</feature>
<keyword evidence="11" id="KW-1185">Reference proteome</keyword>
<protein>
    <recommendedName>
        <fullName evidence="3">RNA exonuclease 4</fullName>
    </recommendedName>
</protein>
<gene>
    <name evidence="10" type="ORF">WMY93_010972</name>
</gene>
<dbReference type="EMBL" id="JBBPFD010000007">
    <property type="protein sequence ID" value="KAK7919688.1"/>
    <property type="molecule type" value="Genomic_DNA"/>
</dbReference>
<comment type="subcellular location">
    <subcellularLocation>
        <location evidence="1">Nucleus</location>
    </subcellularLocation>
</comment>
<proteinExistence type="inferred from homology"/>
<evidence type="ECO:0000256" key="6">
    <source>
        <dbReference type="ARBA" id="ARBA00022839"/>
    </source>
</evidence>
<feature type="region of interest" description="Disordered" evidence="8">
    <location>
        <begin position="1"/>
        <end position="39"/>
    </location>
</feature>
<dbReference type="InterPro" id="IPR037431">
    <property type="entry name" value="REX4_DEDDh_dom"/>
</dbReference>
<evidence type="ECO:0000256" key="4">
    <source>
        <dbReference type="ARBA" id="ARBA00022722"/>
    </source>
</evidence>
<sequence length="496" mass="55877">MSAIPTSSCNRQKAKSDKKKKQGQKSPSLKQILPPKDSQQFSANWKTLQKMLTKQPEKPQQINDAMPKEKSTKTSINRNDTDKVMKEKKDSVIPAKIKTSVSKDSNVTDVQLHMNNAISNKLKRKMDTLSNKKIVKKLKTELKVNKPTEEDIWFDDVDPDDMEATVGAEAAEIMRKKMGIHQSKDYESALVKEKAFEGITKVVAIDCEMVGVGPGGEDSILARVSLVNQFGKCIYDKYVKPTEKVTDYRTHVSGIRPEDIKDGENIDTVRKEVAEILRGRTVVGHAIHNDLKILLLDHPKKKIRDTQKYEPFKKISKSGRPALRVLCREVLNVKVQQGEHSSIQDAQATMRLYTMVRKEWEAQIKAGERRGEKIVQKVTLLRRNRAKQQRGEREREKGESARPTGFCVSTETFWKRMNGSNTLRLEAEIAEMVGVSSSSEARACLGENSILGISSFCLCAVTFEGLDMQGCLLDTWGMERCTEVEQQPIPAANKSI</sequence>
<organism evidence="10 11">
    <name type="scientific">Mugilogobius chulae</name>
    <name type="common">yellowstripe goby</name>
    <dbReference type="NCBI Taxonomy" id="88201"/>
    <lineage>
        <taxon>Eukaryota</taxon>
        <taxon>Metazoa</taxon>
        <taxon>Chordata</taxon>
        <taxon>Craniata</taxon>
        <taxon>Vertebrata</taxon>
        <taxon>Euteleostomi</taxon>
        <taxon>Actinopterygii</taxon>
        <taxon>Neopterygii</taxon>
        <taxon>Teleostei</taxon>
        <taxon>Neoteleostei</taxon>
        <taxon>Acanthomorphata</taxon>
        <taxon>Gobiaria</taxon>
        <taxon>Gobiiformes</taxon>
        <taxon>Gobioidei</taxon>
        <taxon>Gobiidae</taxon>
        <taxon>Gobionellinae</taxon>
        <taxon>Mugilogobius</taxon>
    </lineage>
</organism>
<dbReference type="AlphaFoldDB" id="A0AAW0P8Y8"/>
<dbReference type="FunFam" id="3.30.420.10:FF:000007">
    <property type="entry name" value="Interferon-stimulated exonuclease gene 20"/>
    <property type="match status" value="1"/>
</dbReference>
<dbReference type="Pfam" id="PF00929">
    <property type="entry name" value="RNase_T"/>
    <property type="match status" value="1"/>
</dbReference>
<dbReference type="GO" id="GO:0008408">
    <property type="term" value="F:3'-5' exonuclease activity"/>
    <property type="evidence" value="ECO:0007669"/>
    <property type="project" value="InterPro"/>
</dbReference>
<evidence type="ECO:0000256" key="1">
    <source>
        <dbReference type="ARBA" id="ARBA00004123"/>
    </source>
</evidence>
<keyword evidence="6" id="KW-0269">Exonuclease</keyword>
<evidence type="ECO:0000313" key="10">
    <source>
        <dbReference type="EMBL" id="KAK7919688.1"/>
    </source>
</evidence>
<dbReference type="InterPro" id="IPR012337">
    <property type="entry name" value="RNaseH-like_sf"/>
</dbReference>
<dbReference type="SUPFAM" id="SSF53098">
    <property type="entry name" value="Ribonuclease H-like"/>
    <property type="match status" value="1"/>
</dbReference>
<comment type="similarity">
    <text evidence="2">Belongs to the REXO4 family.</text>
</comment>
<name>A0AAW0P8Y8_9GOBI</name>
<evidence type="ECO:0000256" key="5">
    <source>
        <dbReference type="ARBA" id="ARBA00022801"/>
    </source>
</evidence>
<dbReference type="Gene3D" id="3.30.420.10">
    <property type="entry name" value="Ribonuclease H-like superfamily/Ribonuclease H"/>
    <property type="match status" value="1"/>
</dbReference>
<comment type="caution">
    <text evidence="10">The sequence shown here is derived from an EMBL/GenBank/DDBJ whole genome shotgun (WGS) entry which is preliminary data.</text>
</comment>
<reference evidence="11" key="1">
    <citation type="submission" date="2024-04" db="EMBL/GenBank/DDBJ databases">
        <title>Salinicola lusitanus LLJ914,a marine bacterium isolated from the Okinawa Trough.</title>
        <authorList>
            <person name="Li J."/>
        </authorList>
    </citation>
    <scope>NUCLEOTIDE SEQUENCE [LARGE SCALE GENOMIC DNA]</scope>
</reference>
<feature type="compositionally biased region" description="Basic residues" evidence="8">
    <location>
        <begin position="12"/>
        <end position="23"/>
    </location>
</feature>
<dbReference type="InterPro" id="IPR036397">
    <property type="entry name" value="RNaseH_sf"/>
</dbReference>
<keyword evidence="4" id="KW-0540">Nuclease</keyword>
<dbReference type="CDD" id="cd06144">
    <property type="entry name" value="REX4_like"/>
    <property type="match status" value="1"/>
</dbReference>
<dbReference type="PANTHER" id="PTHR12801">
    <property type="entry name" value="RNA EXONUCLEASE REXO1 / RECO3 FAMILY MEMBER-RELATED"/>
    <property type="match status" value="1"/>
</dbReference>
<feature type="compositionally biased region" description="Polar residues" evidence="8">
    <location>
        <begin position="52"/>
        <end position="63"/>
    </location>
</feature>
<dbReference type="GO" id="GO:0006308">
    <property type="term" value="P:DNA catabolic process"/>
    <property type="evidence" value="ECO:0007669"/>
    <property type="project" value="TreeGrafter"/>
</dbReference>
<keyword evidence="5" id="KW-0378">Hydrolase</keyword>
<feature type="region of interest" description="Disordered" evidence="8">
    <location>
        <begin position="52"/>
        <end position="76"/>
    </location>
</feature>
<feature type="compositionally biased region" description="Polar residues" evidence="8">
    <location>
        <begin position="1"/>
        <end position="11"/>
    </location>
</feature>
<dbReference type="InterPro" id="IPR047021">
    <property type="entry name" value="REXO1/3/4-like"/>
</dbReference>
<evidence type="ECO:0000256" key="3">
    <source>
        <dbReference type="ARBA" id="ARBA00016937"/>
    </source>
</evidence>
<dbReference type="Proteomes" id="UP001460270">
    <property type="component" value="Unassembled WGS sequence"/>
</dbReference>
<evidence type="ECO:0000313" key="11">
    <source>
        <dbReference type="Proteomes" id="UP001460270"/>
    </source>
</evidence>
<dbReference type="PANTHER" id="PTHR12801:SF158">
    <property type="entry name" value="RNA EXONUCLEASE 4"/>
    <property type="match status" value="1"/>
</dbReference>
<dbReference type="GO" id="GO:0005730">
    <property type="term" value="C:nucleolus"/>
    <property type="evidence" value="ECO:0007669"/>
    <property type="project" value="UniProtKB-ARBA"/>
</dbReference>
<evidence type="ECO:0000256" key="7">
    <source>
        <dbReference type="ARBA" id="ARBA00023242"/>
    </source>
</evidence>
<evidence type="ECO:0000256" key="2">
    <source>
        <dbReference type="ARBA" id="ARBA00010489"/>
    </source>
</evidence>
<dbReference type="InterPro" id="IPR013520">
    <property type="entry name" value="Ribonucl_H"/>
</dbReference>
<dbReference type="SMART" id="SM00479">
    <property type="entry name" value="EXOIII"/>
    <property type="match status" value="1"/>
</dbReference>
<dbReference type="GO" id="GO:0003676">
    <property type="term" value="F:nucleic acid binding"/>
    <property type="evidence" value="ECO:0007669"/>
    <property type="project" value="InterPro"/>
</dbReference>
<evidence type="ECO:0000259" key="9">
    <source>
        <dbReference type="SMART" id="SM00479"/>
    </source>
</evidence>
<evidence type="ECO:0000256" key="8">
    <source>
        <dbReference type="SAM" id="MobiDB-lite"/>
    </source>
</evidence>